<protein>
    <submittedName>
        <fullName evidence="1">Uncharacterized protein</fullName>
    </submittedName>
</protein>
<evidence type="ECO:0000313" key="1">
    <source>
        <dbReference type="EMBL" id="JAD32193.1"/>
    </source>
</evidence>
<name>A0A0A8Z3E4_ARUDO</name>
<sequence length="10" mass="1107">MPLISLSCDE</sequence>
<dbReference type="EMBL" id="GBRH01265702">
    <property type="protein sequence ID" value="JAD32193.1"/>
    <property type="molecule type" value="Transcribed_RNA"/>
</dbReference>
<proteinExistence type="predicted"/>
<reference evidence="1" key="1">
    <citation type="submission" date="2014-09" db="EMBL/GenBank/DDBJ databases">
        <authorList>
            <person name="Magalhaes I.L.F."/>
            <person name="Oliveira U."/>
            <person name="Santos F.R."/>
            <person name="Vidigal T.H.D.A."/>
            <person name="Brescovit A.D."/>
            <person name="Santos A.J."/>
        </authorList>
    </citation>
    <scope>NUCLEOTIDE SEQUENCE</scope>
    <source>
        <tissue evidence="1">Shoot tissue taken approximately 20 cm above the soil surface</tissue>
    </source>
</reference>
<reference evidence="1" key="2">
    <citation type="journal article" date="2015" name="Data Brief">
        <title>Shoot transcriptome of the giant reed, Arundo donax.</title>
        <authorList>
            <person name="Barrero R.A."/>
            <person name="Guerrero F.D."/>
            <person name="Moolhuijzen P."/>
            <person name="Goolsby J.A."/>
            <person name="Tidwell J."/>
            <person name="Bellgard S.E."/>
            <person name="Bellgard M.I."/>
        </authorList>
    </citation>
    <scope>NUCLEOTIDE SEQUENCE</scope>
    <source>
        <tissue evidence="1">Shoot tissue taken approximately 20 cm above the soil surface</tissue>
    </source>
</reference>
<organism evidence="1">
    <name type="scientific">Arundo donax</name>
    <name type="common">Giant reed</name>
    <name type="synonym">Donax arundinaceus</name>
    <dbReference type="NCBI Taxonomy" id="35708"/>
    <lineage>
        <taxon>Eukaryota</taxon>
        <taxon>Viridiplantae</taxon>
        <taxon>Streptophyta</taxon>
        <taxon>Embryophyta</taxon>
        <taxon>Tracheophyta</taxon>
        <taxon>Spermatophyta</taxon>
        <taxon>Magnoliopsida</taxon>
        <taxon>Liliopsida</taxon>
        <taxon>Poales</taxon>
        <taxon>Poaceae</taxon>
        <taxon>PACMAD clade</taxon>
        <taxon>Arundinoideae</taxon>
        <taxon>Arundineae</taxon>
        <taxon>Arundo</taxon>
    </lineage>
</organism>
<accession>A0A0A8Z3E4</accession>